<dbReference type="SMART" id="SM00155">
    <property type="entry name" value="PLDc"/>
    <property type="match status" value="2"/>
</dbReference>
<accession>A0AAD9IL64</accession>
<comment type="function">
    <text evidence="10">Functions in the biosynthesis of the anionic phospholipids phosphatidylglycerol and cardiolipin.</text>
</comment>
<dbReference type="EC" id="2.7.8.5" evidence="10"/>
<dbReference type="GO" id="GO:0005739">
    <property type="term" value="C:mitochondrion"/>
    <property type="evidence" value="ECO:0007669"/>
    <property type="project" value="UniProtKB-SubCell"/>
</dbReference>
<dbReference type="PANTHER" id="PTHR12586:SF1">
    <property type="entry name" value="CDP-DIACYLGLYCEROL--GLYCEROL-3-PHOSPHATE 3-PHOSPHATIDYLTRANSFERASE, MITOCHONDRIAL"/>
    <property type="match status" value="1"/>
</dbReference>
<dbReference type="PROSITE" id="PS50035">
    <property type="entry name" value="PLD"/>
    <property type="match status" value="1"/>
</dbReference>
<keyword evidence="5" id="KW-0677">Repeat</keyword>
<evidence type="ECO:0000256" key="9">
    <source>
        <dbReference type="ARBA" id="ARBA00048586"/>
    </source>
</evidence>
<keyword evidence="8 10" id="KW-1208">Phospholipid metabolism</keyword>
<comment type="caution">
    <text evidence="13">The sequence shown here is derived from an EMBL/GenBank/DDBJ whole genome shotgun (WGS) entry which is preliminary data.</text>
</comment>
<dbReference type="InterPro" id="IPR001736">
    <property type="entry name" value="PLipase_D/transphosphatidylase"/>
</dbReference>
<keyword evidence="10" id="KW-0067">ATP-binding</keyword>
<name>A0AAD9IL64_PROWI</name>
<keyword evidence="10" id="KW-0496">Mitochondrion</keyword>
<keyword evidence="6 10" id="KW-0443">Lipid metabolism</keyword>
<evidence type="ECO:0000256" key="11">
    <source>
        <dbReference type="SAM" id="MobiDB-lite"/>
    </source>
</evidence>
<dbReference type="GO" id="GO:0008444">
    <property type="term" value="F:CDP-diacylglycerol-glycerol-3-phosphate 3-phosphatidyltransferase activity"/>
    <property type="evidence" value="ECO:0007669"/>
    <property type="project" value="UniProtKB-EC"/>
</dbReference>
<gene>
    <name evidence="13" type="ORF">QBZ16_003505</name>
</gene>
<evidence type="ECO:0000256" key="3">
    <source>
        <dbReference type="ARBA" id="ARBA00022516"/>
    </source>
</evidence>
<dbReference type="Proteomes" id="UP001255856">
    <property type="component" value="Unassembled WGS sequence"/>
</dbReference>
<dbReference type="PANTHER" id="PTHR12586">
    <property type="entry name" value="CDP-DIACYLGLYCEROL--SERINE O-PHOSPHATIDYLTRANSFERASE"/>
    <property type="match status" value="1"/>
</dbReference>
<feature type="region of interest" description="Disordered" evidence="11">
    <location>
        <begin position="210"/>
        <end position="235"/>
    </location>
</feature>
<evidence type="ECO:0000256" key="1">
    <source>
        <dbReference type="ARBA" id="ARBA00005042"/>
    </source>
</evidence>
<keyword evidence="10" id="KW-0547">Nucleotide-binding</keyword>
<sequence>MAALYIGIEGSLEREVLPPRVREIMGVQHIKAFVFDDDVIITGANISSTYLSTRQDRYLIFRQTPQLASCVRHLLGAISVHSFQLVPLAGDAGRGTRREAATQLSPAPEPGSQVVLPVPLAEEEGPGEATQKLLSWRLHGTSPFLALGRRRDEEGATFALGDPPAGCHPVRTPARFRRSLRAALLAWSTPPGAEGRVLARSALLFERGSAGGTSRAAAPAQPPGDQKPAAPPTAHDTVLFPTVQAGFLGLVQDEAATLDALRCMAEAAPAGSLALSTPYLNLSRPLLGALSPPEALAVPGWFRGQASGLALALLTSSPEANGFWGSRGLSRHIPLAYATLEARVWRRLTGATAAGARLRARGFRLPPGRPSRGGAGLRAADAARIRAFHAKGLWFAARDRLAGDGPQATGAGSALVPRVAFSAVGSSNFGGRSQVRDLEAQFLLVTRNEALQRALGAEFRGLAAHAQAVSPDKLREPARRASPIVRGVVRLLKSFL</sequence>
<evidence type="ECO:0000313" key="13">
    <source>
        <dbReference type="EMBL" id="KAK2078665.1"/>
    </source>
</evidence>
<keyword evidence="3 10" id="KW-0444">Lipid biosynthesis</keyword>
<comment type="pathway">
    <text evidence="1 10">Phospholipid metabolism; phosphatidylglycerol biosynthesis; phosphatidylglycerol from CDP-diacylglycerol: step 1/2.</text>
</comment>
<dbReference type="InterPro" id="IPR016270">
    <property type="entry name" value="PGS1"/>
</dbReference>
<evidence type="ECO:0000256" key="5">
    <source>
        <dbReference type="ARBA" id="ARBA00022737"/>
    </source>
</evidence>
<proteinExistence type="inferred from homology"/>
<comment type="catalytic activity">
    <reaction evidence="9 10">
        <text>a CDP-1,2-diacyl-sn-glycerol + sn-glycerol 3-phosphate = a 1,2-diacyl-sn-glycero-3-phospho-(1'-sn-glycero-3'-phosphate) + CMP + H(+)</text>
        <dbReference type="Rhea" id="RHEA:12593"/>
        <dbReference type="ChEBI" id="CHEBI:15378"/>
        <dbReference type="ChEBI" id="CHEBI:57597"/>
        <dbReference type="ChEBI" id="CHEBI:58332"/>
        <dbReference type="ChEBI" id="CHEBI:60110"/>
        <dbReference type="ChEBI" id="CHEBI:60377"/>
        <dbReference type="EC" id="2.7.8.5"/>
    </reaction>
</comment>
<evidence type="ECO:0000256" key="6">
    <source>
        <dbReference type="ARBA" id="ARBA00023098"/>
    </source>
</evidence>
<keyword evidence="4 10" id="KW-0808">Transferase</keyword>
<evidence type="ECO:0000256" key="2">
    <source>
        <dbReference type="ARBA" id="ARBA00010682"/>
    </source>
</evidence>
<organism evidence="13 14">
    <name type="scientific">Prototheca wickerhamii</name>
    <dbReference type="NCBI Taxonomy" id="3111"/>
    <lineage>
        <taxon>Eukaryota</taxon>
        <taxon>Viridiplantae</taxon>
        <taxon>Chlorophyta</taxon>
        <taxon>core chlorophytes</taxon>
        <taxon>Trebouxiophyceae</taxon>
        <taxon>Chlorellales</taxon>
        <taxon>Chlorellaceae</taxon>
        <taxon>Prototheca</taxon>
    </lineage>
</organism>
<evidence type="ECO:0000256" key="4">
    <source>
        <dbReference type="ARBA" id="ARBA00022679"/>
    </source>
</evidence>
<dbReference type="EMBL" id="JASFZW010000004">
    <property type="protein sequence ID" value="KAK2078665.1"/>
    <property type="molecule type" value="Genomic_DNA"/>
</dbReference>
<feature type="domain" description="PLD phosphodiesterase" evidence="12">
    <location>
        <begin position="24"/>
        <end position="50"/>
    </location>
</feature>
<evidence type="ECO:0000256" key="10">
    <source>
        <dbReference type="RuleBase" id="RU365024"/>
    </source>
</evidence>
<comment type="similarity">
    <text evidence="2 10">Belongs to the CDP-alcohol phosphatidyltransferase class-II family.</text>
</comment>
<dbReference type="SUPFAM" id="SSF56024">
    <property type="entry name" value="Phospholipase D/nuclease"/>
    <property type="match status" value="1"/>
</dbReference>
<reference evidence="13" key="1">
    <citation type="submission" date="2021-01" db="EMBL/GenBank/DDBJ databases">
        <authorList>
            <person name="Eckstrom K.M.E."/>
        </authorList>
    </citation>
    <scope>NUCLEOTIDE SEQUENCE</scope>
    <source>
        <strain evidence="13">UVCC 0001</strain>
    </source>
</reference>
<dbReference type="AlphaFoldDB" id="A0AAD9IL64"/>
<protein>
    <recommendedName>
        <fullName evidence="10">CDP-diacylglycerol--glycerol-3-phosphate 3-phosphatidyltransferase</fullName>
        <ecNumber evidence="10">2.7.8.5</ecNumber>
    </recommendedName>
</protein>
<dbReference type="Gene3D" id="3.30.870.10">
    <property type="entry name" value="Endonuclease Chain A"/>
    <property type="match status" value="2"/>
</dbReference>
<dbReference type="GO" id="GO:0005524">
    <property type="term" value="F:ATP binding"/>
    <property type="evidence" value="ECO:0007669"/>
    <property type="project" value="UniProtKB-KW"/>
</dbReference>
<dbReference type="GO" id="GO:0032049">
    <property type="term" value="P:cardiolipin biosynthetic process"/>
    <property type="evidence" value="ECO:0007669"/>
    <property type="project" value="InterPro"/>
</dbReference>
<keyword evidence="14" id="KW-1185">Reference proteome</keyword>
<evidence type="ECO:0000259" key="12">
    <source>
        <dbReference type="PROSITE" id="PS50035"/>
    </source>
</evidence>
<evidence type="ECO:0000256" key="7">
    <source>
        <dbReference type="ARBA" id="ARBA00023209"/>
    </source>
</evidence>
<comment type="subcellular location">
    <subcellularLocation>
        <location evidence="10">Mitochondrion</location>
    </subcellularLocation>
</comment>
<keyword evidence="7 10" id="KW-0594">Phospholipid biosynthesis</keyword>
<evidence type="ECO:0000256" key="8">
    <source>
        <dbReference type="ARBA" id="ARBA00023264"/>
    </source>
</evidence>
<evidence type="ECO:0000313" key="14">
    <source>
        <dbReference type="Proteomes" id="UP001255856"/>
    </source>
</evidence>